<evidence type="ECO:0000259" key="5">
    <source>
        <dbReference type="PROSITE" id="PS50931"/>
    </source>
</evidence>
<dbReference type="InterPro" id="IPR000847">
    <property type="entry name" value="LysR_HTH_N"/>
</dbReference>
<evidence type="ECO:0000313" key="7">
    <source>
        <dbReference type="Proteomes" id="UP000320582"/>
    </source>
</evidence>
<evidence type="ECO:0000256" key="4">
    <source>
        <dbReference type="ARBA" id="ARBA00023163"/>
    </source>
</evidence>
<dbReference type="PANTHER" id="PTHR30537:SF26">
    <property type="entry name" value="GLYCINE CLEAVAGE SYSTEM TRANSCRIPTIONAL ACTIVATOR"/>
    <property type="match status" value="1"/>
</dbReference>
<proteinExistence type="inferred from homology"/>
<gene>
    <name evidence="6" type="ORF">BD293_1276</name>
</gene>
<dbReference type="EMBL" id="VFPT01000001">
    <property type="protein sequence ID" value="TQM92663.1"/>
    <property type="molecule type" value="Genomic_DNA"/>
</dbReference>
<dbReference type="InterPro" id="IPR005119">
    <property type="entry name" value="LysR_subst-bd"/>
</dbReference>
<dbReference type="PROSITE" id="PS50931">
    <property type="entry name" value="HTH_LYSR"/>
    <property type="match status" value="1"/>
</dbReference>
<feature type="domain" description="HTH lysR-type" evidence="5">
    <location>
        <begin position="5"/>
        <end position="62"/>
    </location>
</feature>
<evidence type="ECO:0000256" key="1">
    <source>
        <dbReference type="ARBA" id="ARBA00009437"/>
    </source>
</evidence>
<evidence type="ECO:0000256" key="3">
    <source>
        <dbReference type="ARBA" id="ARBA00023125"/>
    </source>
</evidence>
<dbReference type="GO" id="GO:0043565">
    <property type="term" value="F:sequence-specific DNA binding"/>
    <property type="evidence" value="ECO:0007669"/>
    <property type="project" value="TreeGrafter"/>
</dbReference>
<dbReference type="Gene3D" id="1.10.10.10">
    <property type="entry name" value="Winged helix-like DNA-binding domain superfamily/Winged helix DNA-binding domain"/>
    <property type="match status" value="1"/>
</dbReference>
<dbReference type="Proteomes" id="UP000320582">
    <property type="component" value="Unassembled WGS sequence"/>
</dbReference>
<keyword evidence="3" id="KW-0238">DNA-binding</keyword>
<dbReference type="AlphaFoldDB" id="A0A543KC51"/>
<dbReference type="GO" id="GO:0006351">
    <property type="term" value="P:DNA-templated transcription"/>
    <property type="evidence" value="ECO:0007669"/>
    <property type="project" value="TreeGrafter"/>
</dbReference>
<reference evidence="6 7" key="1">
    <citation type="submission" date="2019-06" db="EMBL/GenBank/DDBJ databases">
        <title>Genomic Encyclopedia of Archaeal and Bacterial Type Strains, Phase II (KMG-II): from individual species to whole genera.</title>
        <authorList>
            <person name="Goeker M."/>
        </authorList>
    </citation>
    <scope>NUCLEOTIDE SEQUENCE [LARGE SCALE GENOMIC DNA]</scope>
    <source>
        <strain evidence="6 7">DSM 18423</strain>
    </source>
</reference>
<dbReference type="Pfam" id="PF03466">
    <property type="entry name" value="LysR_substrate"/>
    <property type="match status" value="1"/>
</dbReference>
<dbReference type="InterPro" id="IPR036390">
    <property type="entry name" value="WH_DNA-bd_sf"/>
</dbReference>
<protein>
    <submittedName>
        <fullName evidence="6">LysR family transcriptional regulator</fullName>
    </submittedName>
</protein>
<keyword evidence="2" id="KW-0805">Transcription regulation</keyword>
<sequence>MSRLPHVTWLRAFEAAARHSSFSAAAEDLNLTPAAVSQHIRLLEQHLGVNLFTRLPHGVALTDMGQAYALPIRKAFSEMQDATSGLFARRRKRHLHIRTSVTYGALVLAPQISNFSALHPDVELHMTTAVWSDRLDDRRIDIDIRYGTGNWTEPHMWQLSHETGMVICTRDHAAGFGDPPDIASMAADRLVLVMGSEVEWQRLSSHYQLGLGQAQHSAKADSSLMALQMLLGGGCAGIIHESFATPYLDKGLLVSPFSFRLPIREAYFMIIDSDALNRSEVAEFRDWLVGGDLAGRGQDGA</sequence>
<dbReference type="InterPro" id="IPR058163">
    <property type="entry name" value="LysR-type_TF_proteobact-type"/>
</dbReference>
<dbReference type="SUPFAM" id="SSF46785">
    <property type="entry name" value="Winged helix' DNA-binding domain"/>
    <property type="match status" value="1"/>
</dbReference>
<dbReference type="RefSeq" id="WP_170207074.1">
    <property type="nucleotide sequence ID" value="NZ_VFPT01000001.1"/>
</dbReference>
<dbReference type="Pfam" id="PF00126">
    <property type="entry name" value="HTH_1"/>
    <property type="match status" value="1"/>
</dbReference>
<dbReference type="SUPFAM" id="SSF53850">
    <property type="entry name" value="Periplasmic binding protein-like II"/>
    <property type="match status" value="1"/>
</dbReference>
<evidence type="ECO:0000256" key="2">
    <source>
        <dbReference type="ARBA" id="ARBA00023015"/>
    </source>
</evidence>
<comment type="similarity">
    <text evidence="1">Belongs to the LysR transcriptional regulatory family.</text>
</comment>
<dbReference type="Gene3D" id="3.40.190.10">
    <property type="entry name" value="Periplasmic binding protein-like II"/>
    <property type="match status" value="2"/>
</dbReference>
<evidence type="ECO:0000313" key="6">
    <source>
        <dbReference type="EMBL" id="TQM92663.1"/>
    </source>
</evidence>
<keyword evidence="4" id="KW-0804">Transcription</keyword>
<name>A0A543KC51_9RHOB</name>
<keyword evidence="7" id="KW-1185">Reference proteome</keyword>
<dbReference type="FunFam" id="1.10.10.10:FF:000001">
    <property type="entry name" value="LysR family transcriptional regulator"/>
    <property type="match status" value="1"/>
</dbReference>
<accession>A0A543KC51</accession>
<dbReference type="PRINTS" id="PR00039">
    <property type="entry name" value="HTHLYSR"/>
</dbReference>
<organism evidence="6 7">
    <name type="scientific">Roseinatronobacter monicus</name>
    <dbReference type="NCBI Taxonomy" id="393481"/>
    <lineage>
        <taxon>Bacteria</taxon>
        <taxon>Pseudomonadati</taxon>
        <taxon>Pseudomonadota</taxon>
        <taxon>Alphaproteobacteria</taxon>
        <taxon>Rhodobacterales</taxon>
        <taxon>Paracoccaceae</taxon>
        <taxon>Roseinatronobacter</taxon>
    </lineage>
</organism>
<comment type="caution">
    <text evidence="6">The sequence shown here is derived from an EMBL/GenBank/DDBJ whole genome shotgun (WGS) entry which is preliminary data.</text>
</comment>
<dbReference type="PANTHER" id="PTHR30537">
    <property type="entry name" value="HTH-TYPE TRANSCRIPTIONAL REGULATOR"/>
    <property type="match status" value="1"/>
</dbReference>
<dbReference type="InterPro" id="IPR036388">
    <property type="entry name" value="WH-like_DNA-bd_sf"/>
</dbReference>
<dbReference type="GO" id="GO:0003700">
    <property type="term" value="F:DNA-binding transcription factor activity"/>
    <property type="evidence" value="ECO:0007669"/>
    <property type="project" value="InterPro"/>
</dbReference>